<sequence>MKKHVIYVLIFTAAIFSCSEDFLDPVRNTNVLTNDDIAGAVDNNPALVEGSLDGIANFMVEPRGTLGVGANRHYDIGQKGVDILSDIVTGDCALASSSFGWYNGTANLLATTDFTRQENQLLWDYYYRIIKSANTVILSSGGNDAVPENENTRRIIGQAKAYRAYAYFNLAQFFQPSYDPMQPILPFYDGDVSEFGKVEASRIYELIVSDLTQSITFLDGYVRTQKSQINKTVAQGLLAYTYAAMGNYIDAKIQSDAVINSGVPLLTRGQLAFPGTGSGFNDINTPSWIWGFDLTTDLGHQLIDWWGQMDYFTYSYAWAGDAKSIDNDLFADIPANDIRKTQFGQGFAALQPINKFFDPGRTPGGQFVISTDLLFMRVEEFYLLSAEAAARIGDESTALGRLTDLLEIRLGGSAEAATYLSGLSGQALLDEIYLQTKIELWGEGKSYFAMKRNQATVQRGTNHVFRAGESYAYDSDEASFQIPQIEINNNPSINDQNN</sequence>
<dbReference type="Pfam" id="PF07980">
    <property type="entry name" value="SusD_RagB"/>
    <property type="match status" value="1"/>
</dbReference>
<dbReference type="InterPro" id="IPR011990">
    <property type="entry name" value="TPR-like_helical_dom_sf"/>
</dbReference>
<evidence type="ECO:0000259" key="6">
    <source>
        <dbReference type="Pfam" id="PF07980"/>
    </source>
</evidence>
<dbReference type="Gene3D" id="1.25.40.390">
    <property type="match status" value="1"/>
</dbReference>
<dbReference type="Pfam" id="PF14322">
    <property type="entry name" value="SusD-like_3"/>
    <property type="match status" value="1"/>
</dbReference>
<keyword evidence="5" id="KW-0998">Cell outer membrane</keyword>
<evidence type="ECO:0000313" key="8">
    <source>
        <dbReference type="EMBL" id="TXD90708.1"/>
    </source>
</evidence>
<organism evidence="8 9">
    <name type="scientific">Subsaximicrobium wynnwilliamsii</name>
    <dbReference type="NCBI Taxonomy" id="291179"/>
    <lineage>
        <taxon>Bacteria</taxon>
        <taxon>Pseudomonadati</taxon>
        <taxon>Bacteroidota</taxon>
        <taxon>Flavobacteriia</taxon>
        <taxon>Flavobacteriales</taxon>
        <taxon>Flavobacteriaceae</taxon>
        <taxon>Subsaximicrobium</taxon>
    </lineage>
</organism>
<reference evidence="8 9" key="1">
    <citation type="submission" date="2019-08" db="EMBL/GenBank/DDBJ databases">
        <title>Genomes of Subsaximicrobium wynnwilliamsii strains.</title>
        <authorList>
            <person name="Bowman J.P."/>
        </authorList>
    </citation>
    <scope>NUCLEOTIDE SEQUENCE [LARGE SCALE GENOMIC DNA]</scope>
    <source>
        <strain evidence="8 9">2-80-2</strain>
    </source>
</reference>
<keyword evidence="3" id="KW-0732">Signal</keyword>
<dbReference type="PROSITE" id="PS51257">
    <property type="entry name" value="PROKAR_LIPOPROTEIN"/>
    <property type="match status" value="1"/>
</dbReference>
<comment type="caution">
    <text evidence="8">The sequence shown here is derived from an EMBL/GenBank/DDBJ whole genome shotgun (WGS) entry which is preliminary data.</text>
</comment>
<keyword evidence="4" id="KW-0472">Membrane</keyword>
<evidence type="ECO:0000256" key="4">
    <source>
        <dbReference type="ARBA" id="ARBA00023136"/>
    </source>
</evidence>
<dbReference type="Proteomes" id="UP000321578">
    <property type="component" value="Unassembled WGS sequence"/>
</dbReference>
<feature type="domain" description="SusD-like N-terminal" evidence="7">
    <location>
        <begin position="98"/>
        <end position="242"/>
    </location>
</feature>
<proteinExistence type="inferred from homology"/>
<evidence type="ECO:0000256" key="5">
    <source>
        <dbReference type="ARBA" id="ARBA00023237"/>
    </source>
</evidence>
<comment type="similarity">
    <text evidence="2">Belongs to the SusD family.</text>
</comment>
<dbReference type="AlphaFoldDB" id="A0A5C6ZLX6"/>
<comment type="subcellular location">
    <subcellularLocation>
        <location evidence="1">Cell outer membrane</location>
    </subcellularLocation>
</comment>
<dbReference type="InterPro" id="IPR033985">
    <property type="entry name" value="SusD-like_N"/>
</dbReference>
<evidence type="ECO:0000256" key="1">
    <source>
        <dbReference type="ARBA" id="ARBA00004442"/>
    </source>
</evidence>
<dbReference type="SUPFAM" id="SSF48452">
    <property type="entry name" value="TPR-like"/>
    <property type="match status" value="1"/>
</dbReference>
<name>A0A5C6ZLX6_9FLAO</name>
<gene>
    <name evidence="8" type="ORF">ESY86_01720</name>
</gene>
<evidence type="ECO:0000259" key="7">
    <source>
        <dbReference type="Pfam" id="PF14322"/>
    </source>
</evidence>
<evidence type="ECO:0000256" key="2">
    <source>
        <dbReference type="ARBA" id="ARBA00006275"/>
    </source>
</evidence>
<evidence type="ECO:0000256" key="3">
    <source>
        <dbReference type="ARBA" id="ARBA00022729"/>
    </source>
</evidence>
<keyword evidence="9" id="KW-1185">Reference proteome</keyword>
<accession>A0A5C6ZLX6</accession>
<protein>
    <submittedName>
        <fullName evidence="8">RagB/SusD family nutrient uptake outer membrane protein</fullName>
    </submittedName>
</protein>
<feature type="domain" description="RagB/SusD" evidence="6">
    <location>
        <begin position="353"/>
        <end position="497"/>
    </location>
</feature>
<dbReference type="GO" id="GO:0009279">
    <property type="term" value="C:cell outer membrane"/>
    <property type="evidence" value="ECO:0007669"/>
    <property type="project" value="UniProtKB-SubCell"/>
</dbReference>
<dbReference type="OrthoDB" id="1100079at2"/>
<dbReference type="EMBL" id="VORO01000002">
    <property type="protein sequence ID" value="TXD90708.1"/>
    <property type="molecule type" value="Genomic_DNA"/>
</dbReference>
<dbReference type="InterPro" id="IPR012944">
    <property type="entry name" value="SusD_RagB_dom"/>
</dbReference>
<evidence type="ECO:0000313" key="9">
    <source>
        <dbReference type="Proteomes" id="UP000321578"/>
    </source>
</evidence>
<dbReference type="RefSeq" id="WP_147084811.1">
    <property type="nucleotide sequence ID" value="NZ_VORM01000001.1"/>
</dbReference>